<dbReference type="OrthoDB" id="9785745at2"/>
<dbReference type="FunCoup" id="A0A317ZDX8">
    <property type="interactions" value="5"/>
</dbReference>
<dbReference type="SUPFAM" id="SSF46785">
    <property type="entry name" value="Winged helix' DNA-binding domain"/>
    <property type="match status" value="1"/>
</dbReference>
<organism evidence="6 7">
    <name type="scientific">Coraliomargarita sinensis</name>
    <dbReference type="NCBI Taxonomy" id="2174842"/>
    <lineage>
        <taxon>Bacteria</taxon>
        <taxon>Pseudomonadati</taxon>
        <taxon>Verrucomicrobiota</taxon>
        <taxon>Opitutia</taxon>
        <taxon>Puniceicoccales</taxon>
        <taxon>Coraliomargaritaceae</taxon>
        <taxon>Coraliomargarita</taxon>
    </lineage>
</organism>
<dbReference type="InterPro" id="IPR005119">
    <property type="entry name" value="LysR_subst-bd"/>
</dbReference>
<evidence type="ECO:0000259" key="5">
    <source>
        <dbReference type="PROSITE" id="PS50931"/>
    </source>
</evidence>
<dbReference type="InterPro" id="IPR000847">
    <property type="entry name" value="LysR_HTH_N"/>
</dbReference>
<dbReference type="Gene3D" id="1.10.10.10">
    <property type="entry name" value="Winged helix-like DNA-binding domain superfamily/Winged helix DNA-binding domain"/>
    <property type="match status" value="1"/>
</dbReference>
<dbReference type="Pfam" id="PF00126">
    <property type="entry name" value="HTH_1"/>
    <property type="match status" value="1"/>
</dbReference>
<dbReference type="PROSITE" id="PS50931">
    <property type="entry name" value="HTH_LYSR"/>
    <property type="match status" value="1"/>
</dbReference>
<reference evidence="6 7" key="1">
    <citation type="submission" date="2018-05" db="EMBL/GenBank/DDBJ databases">
        <title>Coraliomargarita sinensis sp. nov., isolated from a marine solar saltern.</title>
        <authorList>
            <person name="Zhou L.Y."/>
        </authorList>
    </citation>
    <scope>NUCLEOTIDE SEQUENCE [LARGE SCALE GENOMIC DNA]</scope>
    <source>
        <strain evidence="6 7">WN38</strain>
    </source>
</reference>
<feature type="domain" description="HTH lysR-type" evidence="5">
    <location>
        <begin position="4"/>
        <end position="61"/>
    </location>
</feature>
<dbReference type="GO" id="GO:0000976">
    <property type="term" value="F:transcription cis-regulatory region binding"/>
    <property type="evidence" value="ECO:0007669"/>
    <property type="project" value="TreeGrafter"/>
</dbReference>
<dbReference type="Gene3D" id="3.40.190.10">
    <property type="entry name" value="Periplasmic binding protein-like II"/>
    <property type="match status" value="2"/>
</dbReference>
<keyword evidence="4" id="KW-0804">Transcription</keyword>
<evidence type="ECO:0000256" key="3">
    <source>
        <dbReference type="ARBA" id="ARBA00023125"/>
    </source>
</evidence>
<sequence>MHQLNYHHLRYFHAIVREGTLTRAAERLNVSQSALSIQLKKLEESLECALFDRQHKTLSLTEEGRMVLNYAETIFKTGEEMLATLQNRSGRYRNVLRVGAVSTLSKNFQMSFLREALDDNELEVIIHSSSTRELYGQLRAHTLDLVLSNSPVPRDNERLLRSQLVDDQAVSLIGHRHHKKRRAFRFPEDLRDTPMVLPSKESSIRTRFDLIMEKAGIAPLIAAEADDMAMLRLIARETDVIALVPPVVVQDELKSGELVELYQIPDIHETFYAVTVQRRYPNPYLKKLLKET</sequence>
<dbReference type="FunFam" id="1.10.10.10:FF:000001">
    <property type="entry name" value="LysR family transcriptional regulator"/>
    <property type="match status" value="1"/>
</dbReference>
<dbReference type="InterPro" id="IPR036390">
    <property type="entry name" value="WH_DNA-bd_sf"/>
</dbReference>
<dbReference type="PRINTS" id="PR00039">
    <property type="entry name" value="HTHLYSR"/>
</dbReference>
<evidence type="ECO:0000313" key="7">
    <source>
        <dbReference type="Proteomes" id="UP000247099"/>
    </source>
</evidence>
<keyword evidence="3" id="KW-0238">DNA-binding</keyword>
<evidence type="ECO:0000256" key="2">
    <source>
        <dbReference type="ARBA" id="ARBA00023015"/>
    </source>
</evidence>
<keyword evidence="7" id="KW-1185">Reference proteome</keyword>
<name>A0A317ZDX8_9BACT</name>
<dbReference type="EMBL" id="QHJQ01000009">
    <property type="protein sequence ID" value="PXA03466.1"/>
    <property type="molecule type" value="Genomic_DNA"/>
</dbReference>
<dbReference type="RefSeq" id="WP_110131754.1">
    <property type="nucleotide sequence ID" value="NZ_QHJQ01000009.1"/>
</dbReference>
<dbReference type="PANTHER" id="PTHR30126:SF98">
    <property type="entry name" value="HTH-TYPE TRANSCRIPTIONAL ACTIVATOR BAUR"/>
    <property type="match status" value="1"/>
</dbReference>
<dbReference type="Proteomes" id="UP000247099">
    <property type="component" value="Unassembled WGS sequence"/>
</dbReference>
<evidence type="ECO:0000313" key="6">
    <source>
        <dbReference type="EMBL" id="PXA03466.1"/>
    </source>
</evidence>
<dbReference type="InParanoid" id="A0A317ZDX8"/>
<dbReference type="SUPFAM" id="SSF53850">
    <property type="entry name" value="Periplasmic binding protein-like II"/>
    <property type="match status" value="1"/>
</dbReference>
<dbReference type="Pfam" id="PF03466">
    <property type="entry name" value="LysR_substrate"/>
    <property type="match status" value="1"/>
</dbReference>
<dbReference type="InterPro" id="IPR036388">
    <property type="entry name" value="WH-like_DNA-bd_sf"/>
</dbReference>
<proteinExistence type="inferred from homology"/>
<comment type="similarity">
    <text evidence="1">Belongs to the LysR transcriptional regulatory family.</text>
</comment>
<gene>
    <name evidence="6" type="ORF">DDZ13_12295</name>
</gene>
<protein>
    <submittedName>
        <fullName evidence="6">LysR family transcriptional regulator</fullName>
    </submittedName>
</protein>
<dbReference type="AlphaFoldDB" id="A0A317ZDX8"/>
<dbReference type="GO" id="GO:0003700">
    <property type="term" value="F:DNA-binding transcription factor activity"/>
    <property type="evidence" value="ECO:0007669"/>
    <property type="project" value="InterPro"/>
</dbReference>
<keyword evidence="2" id="KW-0805">Transcription regulation</keyword>
<comment type="caution">
    <text evidence="6">The sequence shown here is derived from an EMBL/GenBank/DDBJ whole genome shotgun (WGS) entry which is preliminary data.</text>
</comment>
<accession>A0A317ZDX8</accession>
<evidence type="ECO:0000256" key="4">
    <source>
        <dbReference type="ARBA" id="ARBA00023163"/>
    </source>
</evidence>
<dbReference type="PANTHER" id="PTHR30126">
    <property type="entry name" value="HTH-TYPE TRANSCRIPTIONAL REGULATOR"/>
    <property type="match status" value="1"/>
</dbReference>
<evidence type="ECO:0000256" key="1">
    <source>
        <dbReference type="ARBA" id="ARBA00009437"/>
    </source>
</evidence>